<dbReference type="SUPFAM" id="SSF50630">
    <property type="entry name" value="Acid proteases"/>
    <property type="match status" value="1"/>
</dbReference>
<dbReference type="Gene3D" id="2.40.70.10">
    <property type="entry name" value="Acid Proteases"/>
    <property type="match status" value="1"/>
</dbReference>
<dbReference type="GO" id="GO:0006508">
    <property type="term" value="P:proteolysis"/>
    <property type="evidence" value="ECO:0007669"/>
    <property type="project" value="UniProtKB-KW"/>
</dbReference>
<name>A0ABS7ZNI7_9GAMM</name>
<gene>
    <name evidence="2" type="ORF">I9W95_04070</name>
</gene>
<feature type="domain" description="Retropepsin-like aspartic endopeptidase" evidence="1">
    <location>
        <begin position="5"/>
        <end position="133"/>
    </location>
</feature>
<dbReference type="Proteomes" id="UP000714380">
    <property type="component" value="Unassembled WGS sequence"/>
</dbReference>
<protein>
    <submittedName>
        <fullName evidence="2">ATP-dependent zinc protease</fullName>
    </submittedName>
</protein>
<dbReference type="RefSeq" id="WP_225672120.1">
    <property type="nucleotide sequence ID" value="NZ_JAEDAH010000019.1"/>
</dbReference>
<reference evidence="2 3" key="1">
    <citation type="submission" date="2020-12" db="EMBL/GenBank/DDBJ databases">
        <title>Novel Thalassolituus-related marine hydrocarbonoclastic bacteria mediated algae-derived hydrocarbons mineralization in twilight zone of the northern South China Sea.</title>
        <authorList>
            <person name="Dong C."/>
        </authorList>
    </citation>
    <scope>NUCLEOTIDE SEQUENCE [LARGE SCALE GENOMIC DNA]</scope>
    <source>
        <strain evidence="2 3">IMCC1826</strain>
    </source>
</reference>
<dbReference type="InterPro" id="IPR021109">
    <property type="entry name" value="Peptidase_aspartic_dom_sf"/>
</dbReference>
<evidence type="ECO:0000259" key="1">
    <source>
        <dbReference type="Pfam" id="PF05618"/>
    </source>
</evidence>
<evidence type="ECO:0000313" key="3">
    <source>
        <dbReference type="Proteomes" id="UP000714380"/>
    </source>
</evidence>
<keyword evidence="2" id="KW-0378">Hydrolase</keyword>
<dbReference type="Pfam" id="PF05618">
    <property type="entry name" value="Zn_protease"/>
    <property type="match status" value="1"/>
</dbReference>
<proteinExistence type="predicted"/>
<dbReference type="InterPro" id="IPR008503">
    <property type="entry name" value="Asp_endopeptidase"/>
</dbReference>
<dbReference type="EMBL" id="JAEDAH010000019">
    <property type="protein sequence ID" value="MCA6062778.1"/>
    <property type="molecule type" value="Genomic_DNA"/>
</dbReference>
<keyword evidence="3" id="KW-1185">Reference proteome</keyword>
<dbReference type="PANTHER" id="PTHR38037">
    <property type="entry name" value="ZN_PROTEASE DOMAIN-CONTAINING PROTEIN"/>
    <property type="match status" value="1"/>
</dbReference>
<dbReference type="GO" id="GO:0008233">
    <property type="term" value="F:peptidase activity"/>
    <property type="evidence" value="ECO:0007669"/>
    <property type="project" value="UniProtKB-KW"/>
</dbReference>
<organism evidence="2 3">
    <name type="scientific">Thalassolituus marinus</name>
    <dbReference type="NCBI Taxonomy" id="671053"/>
    <lineage>
        <taxon>Bacteria</taxon>
        <taxon>Pseudomonadati</taxon>
        <taxon>Pseudomonadota</taxon>
        <taxon>Gammaproteobacteria</taxon>
        <taxon>Oceanospirillales</taxon>
        <taxon>Oceanospirillaceae</taxon>
        <taxon>Thalassolituus</taxon>
    </lineage>
</organism>
<accession>A0ABS7ZNI7</accession>
<dbReference type="PANTHER" id="PTHR38037:SF2">
    <property type="entry name" value="ATP-DEPENDENT ZINC PROTEASE DOMAIN-CONTAINING PROTEIN-RELATED"/>
    <property type="match status" value="1"/>
</dbReference>
<comment type="caution">
    <text evidence="2">The sequence shown here is derived from an EMBL/GenBank/DDBJ whole genome shotgun (WGS) entry which is preliminary data.</text>
</comment>
<keyword evidence="2" id="KW-0645">Protease</keyword>
<evidence type="ECO:0000313" key="2">
    <source>
        <dbReference type="EMBL" id="MCA6062778.1"/>
    </source>
</evidence>
<sequence>MTKPVLGYIEDISLPDLGVQCLAKVDTGACTSSLHAEQIETFDRDGQLWVRFHVKFDNDEITIDQVCETRVIAQRTIASSNGQRSQRYVIRTRMSACGETFEAEISLSHRGSMRYPMLLGRKAIAGRFLVDVAL</sequence>